<dbReference type="InterPro" id="IPR051276">
    <property type="entry name" value="Saccharopine_DH-like_oxidrdct"/>
</dbReference>
<dbReference type="Gene3D" id="3.40.50.720">
    <property type="entry name" value="NAD(P)-binding Rossmann-like Domain"/>
    <property type="match status" value="1"/>
</dbReference>
<dbReference type="RefSeq" id="XP_005758861.1">
    <property type="nucleotide sequence ID" value="XM_005758804.1"/>
</dbReference>
<keyword evidence="4" id="KW-1185">Reference proteome</keyword>
<reference evidence="4" key="1">
    <citation type="journal article" date="2013" name="Nature">
        <title>Pan genome of the phytoplankton Emiliania underpins its global distribution.</title>
        <authorList>
            <person name="Read B.A."/>
            <person name="Kegel J."/>
            <person name="Klute M.J."/>
            <person name="Kuo A."/>
            <person name="Lefebvre S.C."/>
            <person name="Maumus F."/>
            <person name="Mayer C."/>
            <person name="Miller J."/>
            <person name="Monier A."/>
            <person name="Salamov A."/>
            <person name="Young J."/>
            <person name="Aguilar M."/>
            <person name="Claverie J.M."/>
            <person name="Frickenhaus S."/>
            <person name="Gonzalez K."/>
            <person name="Herman E.K."/>
            <person name="Lin Y.C."/>
            <person name="Napier J."/>
            <person name="Ogata H."/>
            <person name="Sarno A.F."/>
            <person name="Shmutz J."/>
            <person name="Schroeder D."/>
            <person name="de Vargas C."/>
            <person name="Verret F."/>
            <person name="von Dassow P."/>
            <person name="Valentin K."/>
            <person name="Van de Peer Y."/>
            <person name="Wheeler G."/>
            <person name="Dacks J.B."/>
            <person name="Delwiche C.F."/>
            <person name="Dyhrman S.T."/>
            <person name="Glockner G."/>
            <person name="John U."/>
            <person name="Richards T."/>
            <person name="Worden A.Z."/>
            <person name="Zhang X."/>
            <person name="Grigoriev I.V."/>
            <person name="Allen A.E."/>
            <person name="Bidle K."/>
            <person name="Borodovsky M."/>
            <person name="Bowler C."/>
            <person name="Brownlee C."/>
            <person name="Cock J.M."/>
            <person name="Elias M."/>
            <person name="Gladyshev V.N."/>
            <person name="Groth M."/>
            <person name="Guda C."/>
            <person name="Hadaegh A."/>
            <person name="Iglesias-Rodriguez M.D."/>
            <person name="Jenkins J."/>
            <person name="Jones B.M."/>
            <person name="Lawson T."/>
            <person name="Leese F."/>
            <person name="Lindquist E."/>
            <person name="Lobanov A."/>
            <person name="Lomsadze A."/>
            <person name="Malik S.B."/>
            <person name="Marsh M.E."/>
            <person name="Mackinder L."/>
            <person name="Mock T."/>
            <person name="Mueller-Roeber B."/>
            <person name="Pagarete A."/>
            <person name="Parker M."/>
            <person name="Probert I."/>
            <person name="Quesneville H."/>
            <person name="Raines C."/>
            <person name="Rensing S.A."/>
            <person name="Riano-Pachon D.M."/>
            <person name="Richier S."/>
            <person name="Rokitta S."/>
            <person name="Shiraiwa Y."/>
            <person name="Soanes D.M."/>
            <person name="van der Giezen M."/>
            <person name="Wahlund T.M."/>
            <person name="Williams B."/>
            <person name="Wilson W."/>
            <person name="Wolfe G."/>
            <person name="Wurch L.L."/>
        </authorList>
    </citation>
    <scope>NUCLEOTIDE SEQUENCE</scope>
</reference>
<dbReference type="InterPro" id="IPR005097">
    <property type="entry name" value="Sacchrp_dh_NADP-bd"/>
</dbReference>
<dbReference type="Pfam" id="PF03435">
    <property type="entry name" value="Sacchrp_dh_NADP"/>
    <property type="match status" value="1"/>
</dbReference>
<evidence type="ECO:0000259" key="2">
    <source>
        <dbReference type="Pfam" id="PF03435"/>
    </source>
</evidence>
<evidence type="ECO:0000256" key="1">
    <source>
        <dbReference type="ARBA" id="ARBA00038048"/>
    </source>
</evidence>
<dbReference type="SUPFAM" id="SSF51735">
    <property type="entry name" value="NAD(P)-binding Rossmann-fold domains"/>
    <property type="match status" value="1"/>
</dbReference>
<dbReference type="KEGG" id="ehx:EMIHUDRAFT_453490"/>
<dbReference type="Proteomes" id="UP000013827">
    <property type="component" value="Unassembled WGS sequence"/>
</dbReference>
<dbReference type="InterPro" id="IPR036291">
    <property type="entry name" value="NAD(P)-bd_dom_sf"/>
</dbReference>
<dbReference type="EnsemblProtists" id="EOD06432">
    <property type="protein sequence ID" value="EOD06432"/>
    <property type="gene ID" value="EMIHUDRAFT_453490"/>
</dbReference>
<feature type="domain" description="Saccharopine dehydrogenase NADP binding" evidence="2">
    <location>
        <begin position="12"/>
        <end position="143"/>
    </location>
</feature>
<name>A0A0D3I597_EMIH1</name>
<organism evidence="3 4">
    <name type="scientific">Emiliania huxleyi (strain CCMP1516)</name>
    <dbReference type="NCBI Taxonomy" id="280463"/>
    <lineage>
        <taxon>Eukaryota</taxon>
        <taxon>Haptista</taxon>
        <taxon>Haptophyta</taxon>
        <taxon>Prymnesiophyceae</taxon>
        <taxon>Isochrysidales</taxon>
        <taxon>Noelaerhabdaceae</taxon>
        <taxon>Emiliania</taxon>
    </lineage>
</organism>
<dbReference type="PANTHER" id="PTHR12286">
    <property type="entry name" value="SACCHAROPINE DEHYDROGENASE-LIKE OXIDOREDUCTASE"/>
    <property type="match status" value="1"/>
</dbReference>
<dbReference type="PANTHER" id="PTHR12286:SF5">
    <property type="entry name" value="SACCHAROPINE DEHYDROGENASE-LIKE OXIDOREDUCTASE"/>
    <property type="match status" value="1"/>
</dbReference>
<dbReference type="GO" id="GO:0005886">
    <property type="term" value="C:plasma membrane"/>
    <property type="evidence" value="ECO:0007669"/>
    <property type="project" value="TreeGrafter"/>
</dbReference>
<accession>A0A0D3I597</accession>
<dbReference type="GO" id="GO:0005811">
    <property type="term" value="C:lipid droplet"/>
    <property type="evidence" value="ECO:0007669"/>
    <property type="project" value="TreeGrafter"/>
</dbReference>
<dbReference type="GO" id="GO:0005739">
    <property type="term" value="C:mitochondrion"/>
    <property type="evidence" value="ECO:0007669"/>
    <property type="project" value="TreeGrafter"/>
</dbReference>
<comment type="similarity">
    <text evidence="1">Belongs to the saccharopine dehydrogenase family.</text>
</comment>
<dbReference type="HOGENOM" id="CLU_031002_1_0_1"/>
<dbReference type="GeneID" id="17252491"/>
<evidence type="ECO:0000313" key="3">
    <source>
        <dbReference type="EnsemblProtists" id="EOD06432"/>
    </source>
</evidence>
<dbReference type="eggNOG" id="KOG2733">
    <property type="taxonomic scope" value="Eukaryota"/>
</dbReference>
<evidence type="ECO:0000313" key="4">
    <source>
        <dbReference type="Proteomes" id="UP000013827"/>
    </source>
</evidence>
<dbReference type="GO" id="GO:0009247">
    <property type="term" value="P:glycolipid biosynthetic process"/>
    <property type="evidence" value="ECO:0007669"/>
    <property type="project" value="TreeGrafter"/>
</dbReference>
<proteinExistence type="inferred from homology"/>
<dbReference type="AlphaFoldDB" id="A0A0D3I597"/>
<protein>
    <recommendedName>
        <fullName evidence="2">Saccharopine dehydrogenase NADP binding domain-containing protein</fullName>
    </recommendedName>
</protein>
<reference evidence="3" key="2">
    <citation type="submission" date="2024-10" db="UniProtKB">
        <authorList>
            <consortium name="EnsemblProtists"/>
        </authorList>
    </citation>
    <scope>IDENTIFICATION</scope>
</reference>
<sequence>MSHLPRERDFDVLIFGASGYTGERVARTLSKWSMPGGAWATVRWAIAGRSQKKLDGMLGGLASPPTGVVIADTSDEASLRAMSARTHVLMNATGPYRFYGEAVVSACIATTTNYCDLCGEPEFIDRCQLKHSDAARTAGVLVVHACAFDSVPADLGTLFTAMQFPPPALCAHADMYHVVSVEGSPPGASGHATTFRAAVHGFGGAGETRAQRKASARRDRALLAKLEEEAPGSSRPPPPLGPKLKALARYSFLFPGADVAVVRTSQRALARQPRRAGEPYLTPQFGASFTDRAATVLVSGPEPGYIATALMFLSMARFIKEERRRLPIVGGVFTPGGLVGSGGAAAITALVDALRAVGIRFEVEEALHAIDDSRTQLGVWGPPAAARSKL</sequence>
<dbReference type="PaxDb" id="2903-EOD06432"/>